<dbReference type="InterPro" id="IPR032914">
    <property type="entry name" value="Vam6/VPS39/TRAP1"/>
</dbReference>
<keyword evidence="4" id="KW-0653">Protein transport</keyword>
<sequence>MMKVFHCVPVADIVSETISCVASSAETFLVGTETGTILKFSLADTDDPGELADGAKLTGKLRVNSGKKIGKVAVLESLQVAICIEDGNVHLLSLGLNSPGYILCKNASTFCLHEEGAATAGAEGGAGEKHRERAVRFHPELCVALKRKIVLYSKPGTDFQPYKEIALVETPLSLCWRDRWICIGTKKEFLSLHDDQEQATEILALDGQTSRGSPNLLLLPDGEVLILGLENLGIFFNLVSQTPSQRNTIKWPLDLLQVSVCLPYLVGIAASGTVDVYSIHGQSLCQKLHLPAPLTSIATNGGRLLVASGSSVNCLFPVPVEQQLHKLLLEGRTGDALDLLSANFGADDPRRAVELSAFHNLAGWVEFSHLQFPAAFRHFAYAGVDILRIISFWSADLPSWWTTPSVYLEETASRPEAARLDRALIPPVQDVSRFIRDRTAQTKAGDGGQQGEAKLQVLLELANSSMATFLSKERTSLLLGRSERVDWDALREVASAARAAGAVAHAAETKEELLALLLTLVDTLLFLLMVEGDDERWKDLLLGPQQPLTCSVDDCREFLLAIHRPDALAVMLSRFGFREEALEIWAKIVQGELRIAPKATTLSDGVQEMLALLLARDLRDAAGPEKPAKMKDKQTEESLLQRYAPLVLRADPTLARQLFFTARGSGSRYMISPSLVVRLLQEGVEDPSLSQRLQESFIEEIVMDVSGDGAEASAVCREENEGPEAESQVTAWLQEARELQTQLAKTYIDRLLAAGPSAGEATADQETQEKSRADVRGKLLKLLETKENYDVRALLAKVEGSWLLKETAVLYGRLGKHLDALQTIAVRLKDERTAEAYCLMTDDALQPFVDRLSPEEYSAMVASDAIFEIPPPASKADAVFPSREGKESVSFCGGKGDASTRSFCSIFSPNSPWKQQRDDLPQALRPGGLGSYSAFRSAGRGVPGLSSFPQFGEKAGEGQGGGVSPGNRKTRPRRSASMLRALLKVLLRAWHEAATAPETRDGDASTWKKSILNLLSKYGDHPDLEPSLVVRLLPDEWQLTEVADYLVASFRERLHEKMTASLQEQLSTVAYLHTYSDWARQRSSCYVVTPERSCPVCTRRLGLTAFVAYPDGTCVHLQCADGNTLHPSQEPPTGSSQFENNEEPRQTPSLRVLQAVEFARPIVLLRMDHQSF</sequence>
<evidence type="ECO:0000256" key="1">
    <source>
        <dbReference type="ARBA" id="ARBA00004496"/>
    </source>
</evidence>
<protein>
    <submittedName>
        <fullName evidence="7">TGF beta receptor associated protein-like protein, related</fullName>
    </submittedName>
</protein>
<dbReference type="InParanoid" id="F0VNV3"/>
<dbReference type="PANTHER" id="PTHR12894">
    <property type="entry name" value="CNH DOMAIN CONTAINING"/>
    <property type="match status" value="1"/>
</dbReference>
<keyword evidence="3" id="KW-0963">Cytoplasm</keyword>
<dbReference type="VEuPathDB" id="ToxoDB:NCLIV_058220"/>
<dbReference type="OrthoDB" id="5325112at2759"/>
<dbReference type="GO" id="GO:0034058">
    <property type="term" value="P:endosomal vesicle fusion"/>
    <property type="evidence" value="ECO:0007669"/>
    <property type="project" value="TreeGrafter"/>
</dbReference>
<organism evidence="7 8">
    <name type="scientific">Neospora caninum (strain Liverpool)</name>
    <dbReference type="NCBI Taxonomy" id="572307"/>
    <lineage>
        <taxon>Eukaryota</taxon>
        <taxon>Sar</taxon>
        <taxon>Alveolata</taxon>
        <taxon>Apicomplexa</taxon>
        <taxon>Conoidasida</taxon>
        <taxon>Coccidia</taxon>
        <taxon>Eucoccidiorida</taxon>
        <taxon>Eimeriorina</taxon>
        <taxon>Sarcocystidae</taxon>
        <taxon>Neospora</taxon>
    </lineage>
</organism>
<dbReference type="Proteomes" id="UP000007494">
    <property type="component" value="Chromosome XI"/>
</dbReference>
<dbReference type="GeneID" id="13440812"/>
<dbReference type="InterPro" id="IPR001180">
    <property type="entry name" value="CNH_dom"/>
</dbReference>
<feature type="region of interest" description="Disordered" evidence="5">
    <location>
        <begin position="945"/>
        <end position="974"/>
    </location>
</feature>
<dbReference type="EMBL" id="FR823392">
    <property type="protein sequence ID" value="CBZ55399.1"/>
    <property type="molecule type" value="Genomic_DNA"/>
</dbReference>
<evidence type="ECO:0000256" key="5">
    <source>
        <dbReference type="SAM" id="MobiDB-lite"/>
    </source>
</evidence>
<dbReference type="GO" id="GO:0015031">
    <property type="term" value="P:protein transport"/>
    <property type="evidence" value="ECO:0007669"/>
    <property type="project" value="UniProtKB-KW"/>
</dbReference>
<dbReference type="OMA" id="PDGTCVH"/>
<dbReference type="SUPFAM" id="SSF50978">
    <property type="entry name" value="WD40 repeat-like"/>
    <property type="match status" value="1"/>
</dbReference>
<dbReference type="Pfam" id="PF10367">
    <property type="entry name" value="zf-Vps39_C"/>
    <property type="match status" value="1"/>
</dbReference>
<dbReference type="AlphaFoldDB" id="F0VNV3"/>
<evidence type="ECO:0000313" key="7">
    <source>
        <dbReference type="EMBL" id="CBZ55399.1"/>
    </source>
</evidence>
<dbReference type="RefSeq" id="XP_003885427.1">
    <property type="nucleotide sequence ID" value="XM_003885378.1"/>
</dbReference>
<evidence type="ECO:0000259" key="6">
    <source>
        <dbReference type="PROSITE" id="PS50219"/>
    </source>
</evidence>
<name>F0VNV3_NEOCL</name>
<dbReference type="GO" id="GO:0016020">
    <property type="term" value="C:membrane"/>
    <property type="evidence" value="ECO:0007669"/>
    <property type="project" value="TreeGrafter"/>
</dbReference>
<dbReference type="Pfam" id="PF00780">
    <property type="entry name" value="CNH"/>
    <property type="match status" value="1"/>
</dbReference>
<accession>F0VNV3</accession>
<evidence type="ECO:0000313" key="8">
    <source>
        <dbReference type="Proteomes" id="UP000007494"/>
    </source>
</evidence>
<dbReference type="InterPro" id="IPR019453">
    <property type="entry name" value="VPS39/TGFA1_Znf"/>
</dbReference>
<comment type="subcellular location">
    <subcellularLocation>
        <location evidence="1">Cytoplasm</location>
    </subcellularLocation>
</comment>
<dbReference type="InterPro" id="IPR036322">
    <property type="entry name" value="WD40_repeat_dom_sf"/>
</dbReference>
<proteinExistence type="predicted"/>
<dbReference type="GO" id="GO:0006914">
    <property type="term" value="P:autophagy"/>
    <property type="evidence" value="ECO:0007669"/>
    <property type="project" value="TreeGrafter"/>
</dbReference>
<gene>
    <name evidence="7" type="ORF">NCLIV_058220</name>
</gene>
<feature type="domain" description="CNH" evidence="6">
    <location>
        <begin position="15"/>
        <end position="303"/>
    </location>
</feature>
<feature type="region of interest" description="Disordered" evidence="5">
    <location>
        <begin position="1125"/>
        <end position="1148"/>
    </location>
</feature>
<keyword evidence="2" id="KW-0813">Transport</keyword>
<evidence type="ECO:0000256" key="2">
    <source>
        <dbReference type="ARBA" id="ARBA00022448"/>
    </source>
</evidence>
<reference evidence="8" key="1">
    <citation type="journal article" date="2012" name="PLoS Pathog.">
        <title>Comparative genomics of the apicomplexan parasites Toxoplasma gondii and Neospora caninum: Coccidia differing in host range and transmission strategy.</title>
        <authorList>
            <person name="Reid A.J."/>
            <person name="Vermont S.J."/>
            <person name="Cotton J.A."/>
            <person name="Harris D."/>
            <person name="Hill-Cawthorne G.A."/>
            <person name="Konen-Waisman S."/>
            <person name="Latham S.M."/>
            <person name="Mourier T."/>
            <person name="Norton R."/>
            <person name="Quail M.A."/>
            <person name="Sanders M."/>
            <person name="Shanmugam D."/>
            <person name="Sohal A."/>
            <person name="Wasmuth J.D."/>
            <person name="Brunk B."/>
            <person name="Grigg M.E."/>
            <person name="Howard J.C."/>
            <person name="Parkinson J."/>
            <person name="Roos D.S."/>
            <person name="Trees A.J."/>
            <person name="Berriman M."/>
            <person name="Pain A."/>
            <person name="Wastling J.M."/>
        </authorList>
    </citation>
    <scope>NUCLEOTIDE SEQUENCE [LARGE SCALE GENOMIC DNA]</scope>
    <source>
        <strain evidence="8">Liverpool</strain>
    </source>
</reference>
<dbReference type="PROSITE" id="PS50219">
    <property type="entry name" value="CNH"/>
    <property type="match status" value="1"/>
</dbReference>
<keyword evidence="8" id="KW-1185">Reference proteome</keyword>
<feature type="compositionally biased region" description="Polar residues" evidence="5">
    <location>
        <begin position="1125"/>
        <end position="1139"/>
    </location>
</feature>
<keyword evidence="7" id="KW-0675">Receptor</keyword>
<evidence type="ECO:0000256" key="3">
    <source>
        <dbReference type="ARBA" id="ARBA00022490"/>
    </source>
</evidence>
<evidence type="ECO:0000256" key="4">
    <source>
        <dbReference type="ARBA" id="ARBA00022927"/>
    </source>
</evidence>
<dbReference type="GO" id="GO:0005737">
    <property type="term" value="C:cytoplasm"/>
    <property type="evidence" value="ECO:0007669"/>
    <property type="project" value="UniProtKB-SubCell"/>
</dbReference>
<dbReference type="PANTHER" id="PTHR12894:SF27">
    <property type="entry name" value="TRANSFORMING GROWTH FACTOR-BETA RECEPTOR-ASSOCIATED PROTEIN 1"/>
    <property type="match status" value="1"/>
</dbReference>
<dbReference type="eggNOG" id="KOG2063">
    <property type="taxonomic scope" value="Eukaryota"/>
</dbReference>